<dbReference type="EMBL" id="NMOS02000002">
    <property type="protein sequence ID" value="RDH40926.1"/>
    <property type="molecule type" value="Genomic_DNA"/>
</dbReference>
<dbReference type="Pfam" id="PF05258">
    <property type="entry name" value="DciA"/>
    <property type="match status" value="1"/>
</dbReference>
<evidence type="ECO:0000313" key="1">
    <source>
        <dbReference type="EMBL" id="RDH40926.1"/>
    </source>
</evidence>
<sequence length="152" mass="17410">MSKKLIPEQTLCGIFQQDPESVLAFIQKKVAQLKKLNQIWQEEITEDLGAHSRIANFRDEYLIIECDSAAWATRLRYILPEIRQKLRQYPDLHGLSHIEWSIQPHFHSTTPSLSRLPPLLSSTSAQLLKNTAGSIPIKSLQEALLRIAKNEK</sequence>
<evidence type="ECO:0000313" key="2">
    <source>
        <dbReference type="Proteomes" id="UP000226429"/>
    </source>
</evidence>
<protein>
    <submittedName>
        <fullName evidence="1">DUF721 domain-containing protein</fullName>
    </submittedName>
</protein>
<organism evidence="1 2">
    <name type="scientific">Candidatus Aquirickettsiella gammari</name>
    <dbReference type="NCBI Taxonomy" id="2016198"/>
    <lineage>
        <taxon>Bacteria</taxon>
        <taxon>Pseudomonadati</taxon>
        <taxon>Pseudomonadota</taxon>
        <taxon>Gammaproteobacteria</taxon>
        <taxon>Legionellales</taxon>
        <taxon>Coxiellaceae</taxon>
        <taxon>Candidatus Aquirickettsiella</taxon>
    </lineage>
</organism>
<dbReference type="Proteomes" id="UP000226429">
    <property type="component" value="Unassembled WGS sequence"/>
</dbReference>
<dbReference type="AlphaFoldDB" id="A0A370CLJ4"/>
<reference evidence="1 2" key="1">
    <citation type="journal article" date="2017" name="Int. J. Syst. Evol. Microbiol.">
        <title>Aquarickettsiella crustaci n. gen. n. sp. (Gammaproteobacteria: Legionellales: Coxiellaceae); a bacterial pathogen of the freshwater crustacean: Gammarus fossarum (Malacostraca: Amphipoda).</title>
        <authorList>
            <person name="Bojko J."/>
            <person name="Dunn A.M."/>
            <person name="Stebbing P.D."/>
            <person name="Van Aerle R."/>
            <person name="Bacela-Spychalska K."/>
            <person name="Bean T.P."/>
            <person name="Stentiford G.D."/>
        </authorList>
    </citation>
    <scope>NUCLEOTIDE SEQUENCE [LARGE SCALE GENOMIC DNA]</scope>
    <source>
        <strain evidence="1">RA15029</strain>
    </source>
</reference>
<gene>
    <name evidence="1" type="ORF">CFE62_000750</name>
</gene>
<comment type="caution">
    <text evidence="1">The sequence shown here is derived from an EMBL/GenBank/DDBJ whole genome shotgun (WGS) entry which is preliminary data.</text>
</comment>
<name>A0A370CLJ4_9COXI</name>
<proteinExistence type="predicted"/>
<keyword evidence="2" id="KW-1185">Reference proteome</keyword>
<accession>A0A370CLJ4</accession>
<dbReference type="InterPro" id="IPR007922">
    <property type="entry name" value="DciA-like"/>
</dbReference>
<reference evidence="1 2" key="2">
    <citation type="journal article" date="2018" name="J. Invertebr. Pathol.">
        <title>'Candidatus Aquirickettsiella gammari' (Gammaproteobacteria: Legionellales: Coxiellaceae): A bacterial pathogen of the freshwater crustacean Gammarus fossarum (Malacostraca: Amphipoda).</title>
        <authorList>
            <person name="Bojko J."/>
            <person name="Dunn A.M."/>
            <person name="Stebbing P.D."/>
            <person name="van Aerle R."/>
            <person name="Bacela-Spychalska K."/>
            <person name="Bean T.P."/>
            <person name="Urrutia A."/>
            <person name="Stentiford G.D."/>
        </authorList>
    </citation>
    <scope>NUCLEOTIDE SEQUENCE [LARGE SCALE GENOMIC DNA]</scope>
    <source>
        <strain evidence="1">RA15029</strain>
    </source>
</reference>